<gene>
    <name evidence="2" type="ORF">AB0O96_07040</name>
</gene>
<dbReference type="Proteomes" id="UP001553031">
    <property type="component" value="Unassembled WGS sequence"/>
</dbReference>
<proteinExistence type="predicted"/>
<sequence>MKRPSTTASAALVLHDVLDAHGSPAVYGLRELGRELLDEHLSEDLDLDGAEAWEETTASFSLLAAVRGGDGARSARARTRADRAARLELAELFVREQPERRVTVLEEPAALEVLRRRHAPHPRIDHAPLPGDEECGSHGAPQESFDAVVLAMELTPARTSVRSGCWTRTDGRFRELLATNGCEVVSCRNVGWSGQLYTGHPAGATGRTG</sequence>
<feature type="region of interest" description="Disordered" evidence="1">
    <location>
        <begin position="117"/>
        <end position="139"/>
    </location>
</feature>
<evidence type="ECO:0000313" key="3">
    <source>
        <dbReference type="Proteomes" id="UP001553031"/>
    </source>
</evidence>
<protein>
    <submittedName>
        <fullName evidence="2">Uncharacterized protein</fullName>
    </submittedName>
</protein>
<evidence type="ECO:0000313" key="2">
    <source>
        <dbReference type="EMBL" id="MEV8157944.1"/>
    </source>
</evidence>
<dbReference type="EMBL" id="JBFBLL010000004">
    <property type="protein sequence ID" value="MEV8157944.1"/>
    <property type="molecule type" value="Genomic_DNA"/>
</dbReference>
<evidence type="ECO:0000256" key="1">
    <source>
        <dbReference type="SAM" id="MobiDB-lite"/>
    </source>
</evidence>
<comment type="caution">
    <text evidence="2">The sequence shown here is derived from an EMBL/GenBank/DDBJ whole genome shotgun (WGS) entry which is preliminary data.</text>
</comment>
<organism evidence="2 3">
    <name type="scientific">Kocuria salsicia</name>
    <dbReference type="NCBI Taxonomy" id="664639"/>
    <lineage>
        <taxon>Bacteria</taxon>
        <taxon>Bacillati</taxon>
        <taxon>Actinomycetota</taxon>
        <taxon>Actinomycetes</taxon>
        <taxon>Micrococcales</taxon>
        <taxon>Micrococcaceae</taxon>
        <taxon>Kocuria</taxon>
    </lineage>
</organism>
<accession>A0ABV3KFL0</accession>
<keyword evidence="3" id="KW-1185">Reference proteome</keyword>
<dbReference type="RefSeq" id="WP_363784593.1">
    <property type="nucleotide sequence ID" value="NZ_JBFBLL010000004.1"/>
</dbReference>
<reference evidence="2 3" key="1">
    <citation type="submission" date="2024-06" db="EMBL/GenBank/DDBJ databases">
        <title>The Natural Products Discovery Center: Release of the First 8490 Sequenced Strains for Exploring Actinobacteria Biosynthetic Diversity.</title>
        <authorList>
            <person name="Kalkreuter E."/>
            <person name="Kautsar S.A."/>
            <person name="Yang D."/>
            <person name="Bader C.D."/>
            <person name="Teijaro C.N."/>
            <person name="Fluegel L."/>
            <person name="Davis C.M."/>
            <person name="Simpson J.R."/>
            <person name="Lauterbach L."/>
            <person name="Steele A.D."/>
            <person name="Gui C."/>
            <person name="Meng S."/>
            <person name="Li G."/>
            <person name="Viehrig K."/>
            <person name="Ye F."/>
            <person name="Su P."/>
            <person name="Kiefer A.F."/>
            <person name="Nichols A."/>
            <person name="Cepeda A.J."/>
            <person name="Yan W."/>
            <person name="Fan B."/>
            <person name="Jiang Y."/>
            <person name="Adhikari A."/>
            <person name="Zheng C.-J."/>
            <person name="Schuster L."/>
            <person name="Cowan T.M."/>
            <person name="Smanski M.J."/>
            <person name="Chevrette M.G."/>
            <person name="De Carvalho L.P.S."/>
            <person name="Shen B."/>
        </authorList>
    </citation>
    <scope>NUCLEOTIDE SEQUENCE [LARGE SCALE GENOMIC DNA]</scope>
    <source>
        <strain evidence="2 3">NPDC079179</strain>
    </source>
</reference>
<name>A0ABV3KFL0_9MICC</name>